<proteinExistence type="predicted"/>
<gene>
    <name evidence="1" type="ORF">AQPE_0879</name>
</gene>
<evidence type="ECO:0000313" key="1">
    <source>
        <dbReference type="EMBL" id="BBE16736.1"/>
    </source>
</evidence>
<dbReference type="EMBL" id="AP018694">
    <property type="protein sequence ID" value="BBE16736.1"/>
    <property type="molecule type" value="Genomic_DNA"/>
</dbReference>
<evidence type="ECO:0000313" key="2">
    <source>
        <dbReference type="Proteomes" id="UP001193389"/>
    </source>
</evidence>
<accession>A0A5K7S5D0</accession>
<reference evidence="1" key="1">
    <citation type="journal article" date="2020" name="Int. J. Syst. Evol. Microbiol.">
        <title>Aquipluma nitroreducens gen. nov. sp. nov., a novel facultatively anaerobic bacterium isolated from a freshwater lake.</title>
        <authorList>
            <person name="Watanabe M."/>
            <person name="Kojima H."/>
            <person name="Fukui M."/>
        </authorList>
    </citation>
    <scope>NUCLEOTIDE SEQUENCE</scope>
    <source>
        <strain evidence="1">MeG22</strain>
    </source>
</reference>
<name>A0A5K7S5D0_9BACT</name>
<sequence length="37" mass="4167">MPKKASTPVLPEMLALYFEEITLATTPKYSQRGIRNA</sequence>
<dbReference type="Proteomes" id="UP001193389">
    <property type="component" value="Chromosome"/>
</dbReference>
<dbReference type="KEGG" id="anf:AQPE_0879"/>
<dbReference type="AlphaFoldDB" id="A0A5K7S5D0"/>
<organism evidence="1 2">
    <name type="scientific">Aquipluma nitroreducens</name>
    <dbReference type="NCBI Taxonomy" id="2010828"/>
    <lineage>
        <taxon>Bacteria</taxon>
        <taxon>Pseudomonadati</taxon>
        <taxon>Bacteroidota</taxon>
        <taxon>Bacteroidia</taxon>
        <taxon>Marinilabiliales</taxon>
        <taxon>Prolixibacteraceae</taxon>
        <taxon>Aquipluma</taxon>
    </lineage>
</organism>
<keyword evidence="2" id="KW-1185">Reference proteome</keyword>
<protein>
    <submittedName>
        <fullName evidence="1">Uncharacterized protein</fullName>
    </submittedName>
</protein>